<evidence type="ECO:0000256" key="3">
    <source>
        <dbReference type="ARBA" id="ARBA00022737"/>
    </source>
</evidence>
<keyword evidence="4 6" id="KW-0539">Nucleus</keyword>
<dbReference type="GO" id="GO:0140588">
    <property type="term" value="P:chromatin looping"/>
    <property type="evidence" value="ECO:0007669"/>
    <property type="project" value="InterPro"/>
</dbReference>
<feature type="region of interest" description="Disordered" evidence="7">
    <location>
        <begin position="263"/>
        <end position="283"/>
    </location>
</feature>
<dbReference type="InterPro" id="IPR011989">
    <property type="entry name" value="ARM-like"/>
</dbReference>
<feature type="compositionally biased region" description="Basic and acidic residues" evidence="7">
    <location>
        <begin position="722"/>
        <end position="731"/>
    </location>
</feature>
<evidence type="ECO:0000313" key="10">
    <source>
        <dbReference type="Proteomes" id="UP001294444"/>
    </source>
</evidence>
<name>A0AAJ4XS40_9BASI</name>
<feature type="region of interest" description="Disordered" evidence="7">
    <location>
        <begin position="1039"/>
        <end position="1097"/>
    </location>
</feature>
<keyword evidence="3 6" id="KW-0677">Repeat</keyword>
<feature type="compositionally biased region" description="Low complexity" evidence="7">
    <location>
        <begin position="320"/>
        <end position="330"/>
    </location>
</feature>
<dbReference type="SUPFAM" id="SSF48371">
    <property type="entry name" value="ARM repeat"/>
    <property type="match status" value="1"/>
</dbReference>
<comment type="similarity">
    <text evidence="2 6">Belongs to the SCC2/Nipped-B family.</text>
</comment>
<feature type="compositionally biased region" description="Low complexity" evidence="7">
    <location>
        <begin position="454"/>
        <end position="464"/>
    </location>
</feature>
<dbReference type="InterPro" id="IPR033031">
    <property type="entry name" value="Scc2/Nipped-B"/>
</dbReference>
<dbReference type="InterPro" id="IPR016024">
    <property type="entry name" value="ARM-type_fold"/>
</dbReference>
<feature type="compositionally biased region" description="Polar residues" evidence="7">
    <location>
        <begin position="226"/>
        <end position="239"/>
    </location>
</feature>
<feature type="compositionally biased region" description="Low complexity" evidence="7">
    <location>
        <begin position="419"/>
        <end position="429"/>
    </location>
</feature>
<dbReference type="GO" id="GO:0061775">
    <property type="term" value="F:cohesin loader activity"/>
    <property type="evidence" value="ECO:0007669"/>
    <property type="project" value="InterPro"/>
</dbReference>
<feature type="compositionally biased region" description="Basic residues" evidence="7">
    <location>
        <begin position="555"/>
        <end position="566"/>
    </location>
</feature>
<dbReference type="GO" id="GO:0090694">
    <property type="term" value="C:Scc2-Scc4 cohesin loading complex"/>
    <property type="evidence" value="ECO:0007669"/>
    <property type="project" value="TreeGrafter"/>
</dbReference>
<feature type="region of interest" description="Disordered" evidence="7">
    <location>
        <begin position="500"/>
        <end position="603"/>
    </location>
</feature>
<feature type="region of interest" description="Disordered" evidence="7">
    <location>
        <begin position="320"/>
        <end position="487"/>
    </location>
</feature>
<feature type="compositionally biased region" description="Low complexity" evidence="7">
    <location>
        <begin position="511"/>
        <end position="528"/>
    </location>
</feature>
<evidence type="ECO:0000259" key="8">
    <source>
        <dbReference type="Pfam" id="PF12830"/>
    </source>
</evidence>
<dbReference type="PANTHER" id="PTHR21704:SF18">
    <property type="entry name" value="NIPPED-B-LIKE PROTEIN"/>
    <property type="match status" value="1"/>
</dbReference>
<protein>
    <recommendedName>
        <fullName evidence="6">Sister chromatid cohesion protein</fullName>
    </recommendedName>
</protein>
<feature type="compositionally biased region" description="Polar residues" evidence="7">
    <location>
        <begin position="430"/>
        <end position="447"/>
    </location>
</feature>
<feature type="region of interest" description="Disordered" evidence="7">
    <location>
        <begin position="1"/>
        <end position="67"/>
    </location>
</feature>
<feature type="compositionally biased region" description="Basic residues" evidence="7">
    <location>
        <begin position="732"/>
        <end position="741"/>
    </location>
</feature>
<dbReference type="GO" id="GO:0034087">
    <property type="term" value="P:establishment of mitotic sister chromatid cohesion"/>
    <property type="evidence" value="ECO:0007669"/>
    <property type="project" value="TreeGrafter"/>
</dbReference>
<feature type="compositionally biased region" description="Polar residues" evidence="7">
    <location>
        <begin position="192"/>
        <end position="203"/>
    </location>
</feature>
<dbReference type="GO" id="GO:0010468">
    <property type="term" value="P:regulation of gene expression"/>
    <property type="evidence" value="ECO:0007669"/>
    <property type="project" value="InterPro"/>
</dbReference>
<dbReference type="PANTHER" id="PTHR21704">
    <property type="entry name" value="NIPPED-B-LIKE PROTEIN DELANGIN SCC2-RELATED"/>
    <property type="match status" value="1"/>
</dbReference>
<sequence length="2746" mass="298545">MNEQDGGCANQQQQFPTYLTKPRQQQQSQQPFPNHHEMSPDQQFMQHASTSYQNGQSSSMTQASYAGMTHLNQPHRYHYATDLSAGASSSFASATYPPLMNGLYGRSQEAQPSPPPNFHADNSQGQNISSRSSNGMVQPQSVGQQSSSALQNQIPQQHKHQQPHTGGQMATHGGSRMSHQLWDYANMPSPVQQRFSASAGPSHQQQQQQQQHAYNQSLSSPSSHSTLRQQLQPSQSANQYVIESPYAPSMGTRERLAFSQSPMSDVFQSGGPSGGRTFNLMAGLGTPTPASPVLPICAQSTSGSPTKYFAASGTRAANLSLSSPRNSSLNDNGQQFSQWPAQPHARTSIDNQRQGSNSVFGLTSWNQTNQPYSNMQPSSVPSHVVQHQPTPSINSFAQHQPNARSAHQPMAQSVNPTGSSSASFYGDSSLNPMQTGVYAASSSTGSSLDAAWGAPPSRSSTSARPLPPSAQSMGQSHHMPYLTEPSSPSLAVARNQTLTPRHYAQPPPPQSLSSSSAASTLDTAMSASPNAVPRQPQPRTTDTAPASTAESAHPVARKPRKRKPKPKVNVQGASAVPPNQPSHPIITSSAPDSRPGGGYPADDVKLRQYAAPSELFARAPSATTVPLSSPKHSIGPIAMRHSEVPQTPPPPQAQTLSVQESPDPLNLLSPNGHFSLWQQPGVASLPTQPFADNLSAHRDLHPQQYGPTMARAEAVTAPAASKRKDSTSADKPKRKRSKKVKHESGQPTPAFNIKADDSATPSSSQGAPSADFKPPNPKKSIKSIKKDAERFKLEHVDPSRMPQITVDILSHALDSDVAHHNKYSPASSSMQQQSDQNEAKKRKKKRIRKSFSDIVNEIVEDSDSGADAEGSDWDDLNVLETWDVPVANEAEPVSEGPKSLAKMSNGPVKSSQRKVPVAKLQGLIEDLFEADDSLPDRDSLQDLLPGQSLSSVADHFFEIIESPSSSGGDSRSFLVLRAAALQKLLKLIVKCSRPHTEIAAMVAKPQPATNPGLSAIPATDVIRVLSILERTARAAELLDPFPSQARQASAPDPASPTKLKRGRKVDRQSESPTKTPEPAHTPENAVGEDGAETESSARPVVEAVNHPAHGDQESGSANEELEKLNATFAVFDRSVLATECSLGILIGDVLPKQILSEDHIRTCFEAVKTCLDKVILPFIEACSGSAANAPHPNLVSLIDVLGPQKARKRKAAPAPGDEPTVSIGIICRNTLADLFAHLCSALFFVQRMVRMPSIALSDSIVISAVYLALGPFFVLEPEAASGGASSESAKIAARGRSALLSLGGANSMKTLRLPALNLLRSIFAKAPDQRQWMVEEILTSLTKLTDMKKIRRQYSLRNGKGIHSINALLLQLIQAASHGVASYARSTADRLSRGKDGPNGDENGNGIDMIDAQADPERMQTLEVVIEAFNASNDPNTKDAREAEIAIWKRGLEGANASARSIAGYLMQRIGQTKVAKSSQEMSYAYVIESLIQDLLSALFLPEWPAAALMLSAFCRVFGTYLEDQKSHPDAKGVALEQLSLVAARIRQSQLQLQPFRPEAQPSPIEAQRGEFQDRGENYAVIKKPEPPSPSKRPKYTTWDYLSMLRALHEGDRNAIQEFVKAYNFISRFLAKASNEDLSMEGALEFVLVQAEGELATAWARVEEDKKALNNSEEDASVQIAKLQHFREELDSAMLKLSELDPTLGESSLVEFTPDDKMLERATDLSERVLISSSSMISYNVLRDLLVEGLNNPLIANRTKALRGIDRIAQVDPDLLDEDSMRSAIEVRLRDSSNAVRDSAVALFGSYLLRKPEHIPKYYKQVAARVLDTGLSVRKRMVRLLKSLHEATNDPKIRIDACARIIRCINDEDTLIQDMAALTIGEMWLDMDIDARRLYSRRRGSPVQTTLATSQPTDCIEIKVSDVEMSLEPVEESANPANGTQALDEDALEETEADKKVTDTIEIIMAVADVIKERPSPLEEVFRRLFKDKSEAEAAELHAKLQKLGDSMIDSLVESSGSSSVDTVKRIRIVQLLVSTNPAILTISKAKLLLPYLKAAQTSEEVQIMDLLLRIFCSCLPHMPKTAMAFAESLEKSLRPLVNRPPPKAGLHLLQELIACYCAVITTHTHNFRLLIQTLKACFVRVQSMRQMALKGQKVEDNKAWSTLMSLTASLFEHANFDEIRKKHPEFAPDIDALSKRPLIDVVSEALLDIYKTGSEAVRSVSLQNLGFLFRAHPTLMTRPSLTAMMDDIFASGSLQGRATLLKIILDFLSADSLRRNPDNAVVNAGTGRRKPENPDAGSVDMTILVGNTETFADTGVGSAMMQRYSEHVLKATLEVSNPSLQRTAIDILRFTVLQGLSHPIQCVPYLVSLETLEDRKIRSRAMELHSHLASKHASLVQARFLDTARSAFKFQLQLSTMQALRGFRVDNMPTAVLGAWYSLLRDRRATRLDFLKQIVKALDVNTAASDCGIEDVLFARFMADNLATLDYKTMEELFIIIGELRSILAVSGMQVLYMIQPHLPKRDAVEASAQAMAPEDGIKTPPLPTSAMGGDLVSPFGMARNPWLSGEWQLQLASDDAPPAHLGDTVDPAQIFGLPQSVPTLNGGAAHSSSDPAPRPTADKDDQDGGAGSVSKVDAITIANMSVISGTALLLRNHLKQLYGLSEARCAKFNPSKKQSAGADKPALMRALGDPMQVALNLGAMPFGLDEVKNEEDAQKQMLAYAGMVENEGTMMEPEDPDAFDDLAL</sequence>
<proteinExistence type="inferred from homology"/>
<evidence type="ECO:0000256" key="7">
    <source>
        <dbReference type="SAM" id="MobiDB-lite"/>
    </source>
</evidence>
<feature type="region of interest" description="Disordered" evidence="7">
    <location>
        <begin position="192"/>
        <end position="239"/>
    </location>
</feature>
<feature type="domain" description="Sister chromatid cohesion C-terminal" evidence="8">
    <location>
        <begin position="2319"/>
        <end position="2503"/>
    </location>
</feature>
<dbReference type="InterPro" id="IPR024986">
    <property type="entry name" value="Nipped-B_C"/>
</dbReference>
<keyword evidence="5 6" id="KW-0131">Cell cycle</keyword>
<dbReference type="Pfam" id="PF12765">
    <property type="entry name" value="Cohesin_HEAT"/>
    <property type="match status" value="1"/>
</dbReference>
<feature type="compositionally biased region" description="Polar residues" evidence="7">
    <location>
        <begin position="824"/>
        <end position="836"/>
    </location>
</feature>
<dbReference type="EMBL" id="OAPG01000016">
    <property type="protein sequence ID" value="SNX86847.1"/>
    <property type="molecule type" value="Genomic_DNA"/>
</dbReference>
<evidence type="ECO:0000313" key="9">
    <source>
        <dbReference type="EMBL" id="SNX86847.1"/>
    </source>
</evidence>
<comment type="caution">
    <text evidence="9">The sequence shown here is derived from an EMBL/GenBank/DDBJ whole genome shotgun (WGS) entry which is preliminary data.</text>
</comment>
<dbReference type="CDD" id="cd23958">
    <property type="entry name" value="SCC2"/>
    <property type="match status" value="1"/>
</dbReference>
<gene>
    <name evidence="9" type="ORF">MEPE_05556</name>
</gene>
<feature type="region of interest" description="Disordered" evidence="7">
    <location>
        <begin position="1927"/>
        <end position="1951"/>
    </location>
</feature>
<feature type="compositionally biased region" description="Polar residues" evidence="7">
    <location>
        <begin position="40"/>
        <end position="64"/>
    </location>
</feature>
<dbReference type="GO" id="GO:0003682">
    <property type="term" value="F:chromatin binding"/>
    <property type="evidence" value="ECO:0007669"/>
    <property type="project" value="TreeGrafter"/>
</dbReference>
<comment type="subcellular location">
    <subcellularLocation>
        <location evidence="1 6">Nucleus</location>
    </subcellularLocation>
</comment>
<evidence type="ECO:0000256" key="5">
    <source>
        <dbReference type="ARBA" id="ARBA00023306"/>
    </source>
</evidence>
<feature type="compositionally biased region" description="Polar residues" evidence="7">
    <location>
        <begin position="621"/>
        <end position="631"/>
    </location>
</feature>
<keyword evidence="10" id="KW-1185">Reference proteome</keyword>
<feature type="compositionally biased region" description="Polar residues" evidence="7">
    <location>
        <begin position="537"/>
        <end position="550"/>
    </location>
</feature>
<feature type="compositionally biased region" description="Polar residues" evidence="7">
    <location>
        <begin position="120"/>
        <end position="136"/>
    </location>
</feature>
<dbReference type="Proteomes" id="UP001294444">
    <property type="component" value="Unassembled WGS sequence"/>
</dbReference>
<feature type="compositionally biased region" description="Polar residues" evidence="7">
    <location>
        <begin position="348"/>
        <end position="418"/>
    </location>
</feature>
<evidence type="ECO:0000256" key="6">
    <source>
        <dbReference type="RuleBase" id="RU364107"/>
    </source>
</evidence>
<dbReference type="GO" id="GO:0071169">
    <property type="term" value="P:establishment of protein localization to chromatin"/>
    <property type="evidence" value="ECO:0007669"/>
    <property type="project" value="TreeGrafter"/>
</dbReference>
<feature type="region of interest" description="Disordered" evidence="7">
    <location>
        <begin position="890"/>
        <end position="909"/>
    </location>
</feature>
<feature type="region of interest" description="Disordered" evidence="7">
    <location>
        <begin position="817"/>
        <end position="848"/>
    </location>
</feature>
<organism evidence="9 10">
    <name type="scientific">Melanopsichium pennsylvanicum</name>
    <dbReference type="NCBI Taxonomy" id="63383"/>
    <lineage>
        <taxon>Eukaryota</taxon>
        <taxon>Fungi</taxon>
        <taxon>Dikarya</taxon>
        <taxon>Basidiomycota</taxon>
        <taxon>Ustilaginomycotina</taxon>
        <taxon>Ustilaginomycetes</taxon>
        <taxon>Ustilaginales</taxon>
        <taxon>Ustilaginaceae</taxon>
        <taxon>Melanopsichium</taxon>
    </lineage>
</organism>
<evidence type="ECO:0000256" key="1">
    <source>
        <dbReference type="ARBA" id="ARBA00004123"/>
    </source>
</evidence>
<feature type="compositionally biased region" description="Polar residues" evidence="7">
    <location>
        <begin position="331"/>
        <end position="340"/>
    </location>
</feature>
<feature type="compositionally biased region" description="Polar residues" evidence="7">
    <location>
        <begin position="1"/>
        <end position="17"/>
    </location>
</feature>
<dbReference type="GO" id="GO:1990414">
    <property type="term" value="P:replication-born double-strand break repair via sister chromatid exchange"/>
    <property type="evidence" value="ECO:0007669"/>
    <property type="project" value="TreeGrafter"/>
</dbReference>
<dbReference type="Pfam" id="PF12830">
    <property type="entry name" value="Nipped-B_C"/>
    <property type="match status" value="1"/>
</dbReference>
<dbReference type="Gene3D" id="1.25.10.10">
    <property type="entry name" value="Leucine-rich Repeat Variant"/>
    <property type="match status" value="1"/>
</dbReference>
<feature type="region of interest" description="Disordered" evidence="7">
    <location>
        <begin position="2594"/>
        <end position="2630"/>
    </location>
</feature>
<feature type="compositionally biased region" description="Low complexity" evidence="7">
    <location>
        <begin position="204"/>
        <end position="225"/>
    </location>
</feature>
<feature type="region of interest" description="Disordered" evidence="7">
    <location>
        <begin position="621"/>
        <end position="786"/>
    </location>
</feature>
<reference evidence="9" key="1">
    <citation type="submission" date="2023-10" db="EMBL/GenBank/DDBJ databases">
        <authorList>
            <person name="Guldener U."/>
        </authorList>
    </citation>
    <scope>NUCLEOTIDE SEQUENCE</scope>
    <source>
        <strain evidence="9">Mp4</strain>
    </source>
</reference>
<accession>A0AAJ4XS40</accession>
<evidence type="ECO:0000256" key="2">
    <source>
        <dbReference type="ARBA" id="ARBA00009252"/>
    </source>
</evidence>
<feature type="region of interest" description="Disordered" evidence="7">
    <location>
        <begin position="2528"/>
        <end position="2551"/>
    </location>
</feature>
<feature type="region of interest" description="Disordered" evidence="7">
    <location>
        <begin position="102"/>
        <end position="175"/>
    </location>
</feature>
<feature type="compositionally biased region" description="Low complexity" evidence="7">
    <location>
        <begin position="137"/>
        <end position="156"/>
    </location>
</feature>
<dbReference type="InterPro" id="IPR026003">
    <property type="entry name" value="Cohesin_HEAT"/>
</dbReference>
<evidence type="ECO:0000256" key="4">
    <source>
        <dbReference type="ARBA" id="ARBA00023242"/>
    </source>
</evidence>